<dbReference type="RefSeq" id="WP_237054828.1">
    <property type="nucleotide sequence ID" value="NZ_JAKJPO010000005.1"/>
</dbReference>
<dbReference type="Pfam" id="PF15892">
    <property type="entry name" value="BNR_4"/>
    <property type="match status" value="1"/>
</dbReference>
<keyword evidence="1 2" id="KW-0732">Signal</keyword>
<evidence type="ECO:0000256" key="1">
    <source>
        <dbReference type="ARBA" id="ARBA00022729"/>
    </source>
</evidence>
<dbReference type="EMBL" id="JAKJPO010000005">
    <property type="protein sequence ID" value="MCF7222326.1"/>
    <property type="molecule type" value="Genomic_DNA"/>
</dbReference>
<evidence type="ECO:0000256" key="2">
    <source>
        <dbReference type="SAM" id="SignalP"/>
    </source>
</evidence>
<proteinExistence type="predicted"/>
<feature type="chain" id="PRO_5046073358" evidence="2">
    <location>
        <begin position="25"/>
        <end position="745"/>
    </location>
</feature>
<protein>
    <submittedName>
        <fullName evidence="3">BNR-4 repeat-containing protein</fullName>
    </submittedName>
</protein>
<reference evidence="3" key="2">
    <citation type="submission" date="2022-01" db="EMBL/GenBank/DDBJ databases">
        <authorList>
            <person name="Zhou L.Y."/>
        </authorList>
    </citation>
    <scope>NUCLEOTIDE SEQUENCE</scope>
    <source>
        <strain evidence="3">TLK-CK17</strain>
    </source>
</reference>
<keyword evidence="4" id="KW-1185">Reference proteome</keyword>
<dbReference type="Proteomes" id="UP001430796">
    <property type="component" value="Unassembled WGS sequence"/>
</dbReference>
<name>A0ABS9HUZ1_9GAMM</name>
<dbReference type="Pfam" id="PF12951">
    <property type="entry name" value="PATR"/>
    <property type="match status" value="1"/>
</dbReference>
<feature type="signal peptide" evidence="2">
    <location>
        <begin position="1"/>
        <end position="24"/>
    </location>
</feature>
<comment type="caution">
    <text evidence="3">The sequence shown here is derived from an EMBL/GenBank/DDBJ whole genome shotgun (WGS) entry which is preliminary data.</text>
</comment>
<accession>A0ABS9HUZ1</accession>
<dbReference type="NCBIfam" id="TIGR02601">
    <property type="entry name" value="autotrns_rpt"/>
    <property type="match status" value="1"/>
</dbReference>
<evidence type="ECO:0000313" key="3">
    <source>
        <dbReference type="EMBL" id="MCF7222326.1"/>
    </source>
</evidence>
<dbReference type="InterPro" id="IPR013425">
    <property type="entry name" value="Autotrns_rpt"/>
</dbReference>
<sequence length="745" mass="79676">MKTQISTTLAVLFLLPLLPLSAIAQAHAGLDLVRDTVITTNGMNFTTGAYGTSMNGQSFQQEGLVTFKGYQYAAYWDDSGALGIGRRALPDGDWETLVFDDYSINHNDAHNVNVVGISPEDGTIHLSFNHHNSPLRHRRSVPGLATDPENFAWTQNNFGPIRSELVPGMTITPDVTYPLFFTSPQGKLQFVFRLGGSGSGDWHFYEYGATGWKYVGMLFSRLGSYAGKGRRCAYPNPFRYDRNGRLHVTWSWREDGTSLNGNHDLGYAYSDDYGRTWKNNDGAVMVTLDGTNNLENAIKVTTPGHVAYPIAYNRGYMNTTTQTVDSKGRVHVVAWRLPDDGSPSNPVNLNDWRYFHYWRDTDGTWTETQLPFFGRKPQLVLDDSGRMHVVFGSGSDLNYQPVDPGATLTIATSTEAGGWSDWTIAEGVTGRTYHGEVLLDMGRWYAEGVLTAYYQQKPGIAGAGSSLRAIDFIPAGGDGLPPPANRIELTASDIWDQTSFAAGGHWSDGRTPHADGAYVVDGLDLRTPSSGTSHIFGGDSLLLHNGGRLLMRTTSQGGVTVHDLRSDDGVVTLALNGAFTLAGALTLEAGGLEVNPATSNRTLTIASRIDGPGALTIDMADAMDHTMLTNAANTYSGGTIVSAGTLRAHADHALGAGDVTVASGARLRLAQGAVHDYVADDALLVVGSTASVELAYIGNDIVGALSLDGGASFVAPGEWGAVGSGAANTSSRFTGTGLLWVVGGE</sequence>
<evidence type="ECO:0000313" key="4">
    <source>
        <dbReference type="Proteomes" id="UP001430796"/>
    </source>
</evidence>
<reference evidence="3" key="1">
    <citation type="submission" date="2022-01" db="EMBL/GenBank/DDBJ databases">
        <title>Lysobacter chinensis sp. nov., a bacterium isolated from cow dung compost.</title>
        <authorList>
            <person name="Liu Y."/>
        </authorList>
    </citation>
    <scope>NUCLEOTIDE SEQUENCE</scope>
    <source>
        <strain evidence="3">TLK-CK17</strain>
    </source>
</reference>
<gene>
    <name evidence="3" type="ORF">L3V18_11090</name>
</gene>
<organism evidence="3 4">
    <name type="scientific">Marilutibacter chinensis</name>
    <dbReference type="NCBI Taxonomy" id="2912247"/>
    <lineage>
        <taxon>Bacteria</taxon>
        <taxon>Pseudomonadati</taxon>
        <taxon>Pseudomonadota</taxon>
        <taxon>Gammaproteobacteria</taxon>
        <taxon>Lysobacterales</taxon>
        <taxon>Lysobacteraceae</taxon>
        <taxon>Marilutibacter</taxon>
    </lineage>
</organism>